<dbReference type="EMBL" id="UFTF01000001">
    <property type="protein sequence ID" value="SUV44537.1"/>
    <property type="molecule type" value="Genomic_DNA"/>
</dbReference>
<dbReference type="OrthoDB" id="7926122at2"/>
<sequence length="554" mass="62276">MANCNNEHQGKLKYWLTCIIGLFSTLAIIFVSGFYIAKPYLNSFAKREIARRSIKAETFDVSILGKVNLKNVTLPVPSGVLLKIGAISARPPISFIPGTFTFYNVDLKHNDIHIKIPKISINNVFLKEKDSTIASRILQSIMRVELASIVAPNIQLSVENGNNRIEKLEIKEFQLSGFRSGRIRSVGFKNIDLATRAANGTKQMYLTAKSNAFKIHDIDINYAYSLILGKNYPTHQVKTVTGPLSLENVTVNIFEEGDKEQNTSFSFNKFKTSGLKIKPFEHPPRKLITAYLNAKKENNQDAEKAIRNGILMNILLTIASADSQMNNLSIDTPLFQATLKSFQFKPNLWKRPIPKGLSLSLDSLSILHKKIDFERLNLSGKIDISYDDEKRFLSLNALSFNIKDMGSGKISSKVINVDEKLFSAQKDLMIAASQDIGITEIDAIYTDSGFIDKLFSYLTRNFNDSKHDLKQELYNDFYLIITQSPKILLKNHDEAEKISKSLGEFAKNPKTLVIKITAKDNEVLTLDDLGTALQKDFYTTLNKINLTVKNEASP</sequence>
<dbReference type="AlphaFoldDB" id="A0A380ZC23"/>
<name>A0A380ZC23_BARDO</name>
<protein>
    <submittedName>
        <fullName evidence="2">Uncharacterized protein</fullName>
    </submittedName>
</protein>
<evidence type="ECO:0000256" key="1">
    <source>
        <dbReference type="SAM" id="Phobius"/>
    </source>
</evidence>
<organism evidence="2 3">
    <name type="scientific">Bartonella doshiae</name>
    <dbReference type="NCBI Taxonomy" id="33044"/>
    <lineage>
        <taxon>Bacteria</taxon>
        <taxon>Pseudomonadati</taxon>
        <taxon>Pseudomonadota</taxon>
        <taxon>Alphaproteobacteria</taxon>
        <taxon>Hyphomicrobiales</taxon>
        <taxon>Bartonellaceae</taxon>
        <taxon>Bartonella</taxon>
    </lineage>
</organism>
<gene>
    <name evidence="2" type="ORF">NCTC12862_00286</name>
</gene>
<keyword evidence="1" id="KW-1133">Transmembrane helix</keyword>
<evidence type="ECO:0000313" key="3">
    <source>
        <dbReference type="Proteomes" id="UP000254950"/>
    </source>
</evidence>
<dbReference type="RefSeq" id="WP_004855177.1">
    <property type="nucleotide sequence ID" value="NZ_CACVBH010000002.1"/>
</dbReference>
<reference evidence="2 3" key="1">
    <citation type="submission" date="2018-06" db="EMBL/GenBank/DDBJ databases">
        <authorList>
            <consortium name="Pathogen Informatics"/>
            <person name="Doyle S."/>
        </authorList>
    </citation>
    <scope>NUCLEOTIDE SEQUENCE [LARGE SCALE GENOMIC DNA]</scope>
    <source>
        <strain evidence="2 3">NCTC12862</strain>
    </source>
</reference>
<keyword evidence="1" id="KW-0812">Transmembrane</keyword>
<dbReference type="Proteomes" id="UP000254950">
    <property type="component" value="Unassembled WGS sequence"/>
</dbReference>
<evidence type="ECO:0000313" key="2">
    <source>
        <dbReference type="EMBL" id="SUV44537.1"/>
    </source>
</evidence>
<accession>A0A380ZC23</accession>
<proteinExistence type="predicted"/>
<keyword evidence="1" id="KW-0472">Membrane</keyword>
<feature type="transmembrane region" description="Helical" evidence="1">
    <location>
        <begin position="12"/>
        <end position="37"/>
    </location>
</feature>